<dbReference type="GO" id="GO:0003700">
    <property type="term" value="F:DNA-binding transcription factor activity"/>
    <property type="evidence" value="ECO:0007669"/>
    <property type="project" value="TreeGrafter"/>
</dbReference>
<dbReference type="Proteomes" id="UP001240236">
    <property type="component" value="Unassembled WGS sequence"/>
</dbReference>
<keyword evidence="1" id="KW-0805">Transcription regulation</keyword>
<keyword evidence="6" id="KW-1185">Reference proteome</keyword>
<comment type="caution">
    <text evidence="5">The sequence shown here is derived from an EMBL/GenBank/DDBJ whole genome shotgun (WGS) entry which is preliminary data.</text>
</comment>
<dbReference type="PANTHER" id="PTHR30055:SF234">
    <property type="entry name" value="HTH-TYPE TRANSCRIPTIONAL REGULATOR BETI"/>
    <property type="match status" value="1"/>
</dbReference>
<accession>A0AAE3VWL5</accession>
<dbReference type="Gene3D" id="1.10.10.60">
    <property type="entry name" value="Homeodomain-like"/>
    <property type="match status" value="1"/>
</dbReference>
<dbReference type="Pfam" id="PF00440">
    <property type="entry name" value="TetR_N"/>
    <property type="match status" value="1"/>
</dbReference>
<proteinExistence type="predicted"/>
<dbReference type="GO" id="GO:0000976">
    <property type="term" value="F:transcription cis-regulatory region binding"/>
    <property type="evidence" value="ECO:0007669"/>
    <property type="project" value="TreeGrafter"/>
</dbReference>
<dbReference type="SUPFAM" id="SSF46689">
    <property type="entry name" value="Homeodomain-like"/>
    <property type="match status" value="1"/>
</dbReference>
<sequence>MAREYTSPVREKKAEQTRVRVCLAAAPLFAEHGYAATSMRTLASAAGTSMDTIYGMGGKAEVFLRTLEISLSGLTDGTPLFDRPDLLTAPRSGTLRDALAAFASALTDADRRSVGLWSAFAEGANTDPTLAAAFAQRVTDMRAEAHRMIHRLADWGLCRFPEDIDRTADLLWTAAHPSNYQLLVRHAGWSPAEFEQWLLGRFLELLDAPSRP</sequence>
<dbReference type="EMBL" id="JAUSUZ010000001">
    <property type="protein sequence ID" value="MDQ0364375.1"/>
    <property type="molecule type" value="Genomic_DNA"/>
</dbReference>
<dbReference type="InterPro" id="IPR009057">
    <property type="entry name" value="Homeodomain-like_sf"/>
</dbReference>
<organism evidence="5 6">
    <name type="scientific">Catenuloplanes indicus</name>
    <dbReference type="NCBI Taxonomy" id="137267"/>
    <lineage>
        <taxon>Bacteria</taxon>
        <taxon>Bacillati</taxon>
        <taxon>Actinomycetota</taxon>
        <taxon>Actinomycetes</taxon>
        <taxon>Micromonosporales</taxon>
        <taxon>Micromonosporaceae</taxon>
        <taxon>Catenuloplanes</taxon>
    </lineage>
</organism>
<dbReference type="InterPro" id="IPR050109">
    <property type="entry name" value="HTH-type_TetR-like_transc_reg"/>
</dbReference>
<dbReference type="PANTHER" id="PTHR30055">
    <property type="entry name" value="HTH-TYPE TRANSCRIPTIONAL REGULATOR RUTR"/>
    <property type="match status" value="1"/>
</dbReference>
<evidence type="ECO:0000259" key="4">
    <source>
        <dbReference type="Pfam" id="PF00440"/>
    </source>
</evidence>
<evidence type="ECO:0000256" key="3">
    <source>
        <dbReference type="ARBA" id="ARBA00023163"/>
    </source>
</evidence>
<dbReference type="Gene3D" id="1.10.357.10">
    <property type="entry name" value="Tetracycline Repressor, domain 2"/>
    <property type="match status" value="1"/>
</dbReference>
<keyword evidence="2" id="KW-0238">DNA-binding</keyword>
<dbReference type="AlphaFoldDB" id="A0AAE3VWL5"/>
<name>A0AAE3VWL5_9ACTN</name>
<feature type="domain" description="HTH tetR-type" evidence="4">
    <location>
        <begin position="24"/>
        <end position="54"/>
    </location>
</feature>
<evidence type="ECO:0000256" key="1">
    <source>
        <dbReference type="ARBA" id="ARBA00023015"/>
    </source>
</evidence>
<dbReference type="InterPro" id="IPR036271">
    <property type="entry name" value="Tet_transcr_reg_TetR-rel_C_sf"/>
</dbReference>
<protein>
    <submittedName>
        <fullName evidence="5">AcrR family transcriptional regulator</fullName>
    </submittedName>
</protein>
<gene>
    <name evidence="5" type="ORF">J2S42_001044</name>
</gene>
<evidence type="ECO:0000256" key="2">
    <source>
        <dbReference type="ARBA" id="ARBA00023125"/>
    </source>
</evidence>
<keyword evidence="3" id="KW-0804">Transcription</keyword>
<dbReference type="SUPFAM" id="SSF48498">
    <property type="entry name" value="Tetracyclin repressor-like, C-terminal domain"/>
    <property type="match status" value="1"/>
</dbReference>
<evidence type="ECO:0000313" key="6">
    <source>
        <dbReference type="Proteomes" id="UP001240236"/>
    </source>
</evidence>
<dbReference type="InterPro" id="IPR001647">
    <property type="entry name" value="HTH_TetR"/>
</dbReference>
<dbReference type="RefSeq" id="WP_307235734.1">
    <property type="nucleotide sequence ID" value="NZ_JAUSUZ010000001.1"/>
</dbReference>
<reference evidence="5 6" key="1">
    <citation type="submission" date="2023-07" db="EMBL/GenBank/DDBJ databases">
        <title>Sequencing the genomes of 1000 actinobacteria strains.</title>
        <authorList>
            <person name="Klenk H.-P."/>
        </authorList>
    </citation>
    <scope>NUCLEOTIDE SEQUENCE [LARGE SCALE GENOMIC DNA]</scope>
    <source>
        <strain evidence="5 6">DSM 44709</strain>
    </source>
</reference>
<evidence type="ECO:0000313" key="5">
    <source>
        <dbReference type="EMBL" id="MDQ0364375.1"/>
    </source>
</evidence>